<keyword evidence="5 9" id="KW-0735">Signal-anchor</keyword>
<dbReference type="SUPFAM" id="SSF53448">
    <property type="entry name" value="Nucleotide-diphospho-sugar transferases"/>
    <property type="match status" value="1"/>
</dbReference>
<proteinExistence type="inferred from homology"/>
<evidence type="ECO:0000256" key="7">
    <source>
        <dbReference type="ARBA" id="ARBA00023034"/>
    </source>
</evidence>
<dbReference type="Gene3D" id="3.90.550.10">
    <property type="entry name" value="Spore Coat Polysaccharide Biosynthesis Protein SpsA, Chain A"/>
    <property type="match status" value="1"/>
</dbReference>
<gene>
    <name evidence="10" type="ORF">L798_15011</name>
</gene>
<keyword evidence="6" id="KW-1133">Transmembrane helix</keyword>
<dbReference type="AlphaFoldDB" id="A0A067QLV6"/>
<keyword evidence="3 9" id="KW-0808">Transferase</keyword>
<protein>
    <recommendedName>
        <fullName evidence="9">Hexosyltransferase</fullName>
        <ecNumber evidence="9">2.4.1.-</ecNumber>
    </recommendedName>
</protein>
<evidence type="ECO:0000256" key="3">
    <source>
        <dbReference type="ARBA" id="ARBA00022679"/>
    </source>
</evidence>
<dbReference type="InParanoid" id="A0A067QLV6"/>
<dbReference type="EC" id="2.4.1.-" evidence="9"/>
<dbReference type="Proteomes" id="UP000027135">
    <property type="component" value="Unassembled WGS sequence"/>
</dbReference>
<dbReference type="PANTHER" id="PTHR12369">
    <property type="entry name" value="CHONDROITIN SYNTHASE"/>
    <property type="match status" value="1"/>
</dbReference>
<accession>A0A067QLV6</accession>
<evidence type="ECO:0000256" key="9">
    <source>
        <dbReference type="RuleBase" id="RU364016"/>
    </source>
</evidence>
<dbReference type="GO" id="GO:0047238">
    <property type="term" value="F:glucuronosyl-N-acetylgalactosaminyl-proteoglycan 4-beta-N-acetylgalactosaminyltransferase activity"/>
    <property type="evidence" value="ECO:0007669"/>
    <property type="project" value="TreeGrafter"/>
</dbReference>
<reference evidence="10 11" key="1">
    <citation type="journal article" date="2014" name="Nat. Commun.">
        <title>Molecular traces of alternative social organization in a termite genome.</title>
        <authorList>
            <person name="Terrapon N."/>
            <person name="Li C."/>
            <person name="Robertson H.M."/>
            <person name="Ji L."/>
            <person name="Meng X."/>
            <person name="Booth W."/>
            <person name="Chen Z."/>
            <person name="Childers C.P."/>
            <person name="Glastad K.M."/>
            <person name="Gokhale K."/>
            <person name="Gowin J."/>
            <person name="Gronenberg W."/>
            <person name="Hermansen R.A."/>
            <person name="Hu H."/>
            <person name="Hunt B.G."/>
            <person name="Huylmans A.K."/>
            <person name="Khalil S.M."/>
            <person name="Mitchell R.D."/>
            <person name="Munoz-Torres M.C."/>
            <person name="Mustard J.A."/>
            <person name="Pan H."/>
            <person name="Reese J.T."/>
            <person name="Scharf M.E."/>
            <person name="Sun F."/>
            <person name="Vogel H."/>
            <person name="Xiao J."/>
            <person name="Yang W."/>
            <person name="Yang Z."/>
            <person name="Yang Z."/>
            <person name="Zhou J."/>
            <person name="Zhu J."/>
            <person name="Brent C.S."/>
            <person name="Elsik C.G."/>
            <person name="Goodisman M.A."/>
            <person name="Liberles D.A."/>
            <person name="Roe R.M."/>
            <person name="Vargo E.L."/>
            <person name="Vilcinskas A."/>
            <person name="Wang J."/>
            <person name="Bornberg-Bauer E."/>
            <person name="Korb J."/>
            <person name="Zhang G."/>
            <person name="Liebig J."/>
        </authorList>
    </citation>
    <scope>NUCLEOTIDE SEQUENCE [LARGE SCALE GENOMIC DNA]</scope>
    <source>
        <tissue evidence="10">Whole organism</tissue>
    </source>
</reference>
<keyword evidence="4" id="KW-0812">Transmembrane</keyword>
<evidence type="ECO:0000313" key="10">
    <source>
        <dbReference type="EMBL" id="KDR10328.1"/>
    </source>
</evidence>
<dbReference type="FunCoup" id="A0A067QLV6">
    <property type="interactions" value="299"/>
</dbReference>
<dbReference type="InterPro" id="IPR008428">
    <property type="entry name" value="Chond_GalNAc"/>
</dbReference>
<dbReference type="GO" id="GO:0032580">
    <property type="term" value="C:Golgi cisterna membrane"/>
    <property type="evidence" value="ECO:0007669"/>
    <property type="project" value="UniProtKB-SubCell"/>
</dbReference>
<dbReference type="Pfam" id="PF05679">
    <property type="entry name" value="CHGN"/>
    <property type="match status" value="1"/>
</dbReference>
<keyword evidence="11" id="KW-1185">Reference proteome</keyword>
<evidence type="ECO:0000256" key="8">
    <source>
        <dbReference type="ARBA" id="ARBA00023136"/>
    </source>
</evidence>
<dbReference type="OMA" id="NSEPHER"/>
<evidence type="ECO:0000313" key="11">
    <source>
        <dbReference type="Proteomes" id="UP000027135"/>
    </source>
</evidence>
<dbReference type="eggNOG" id="KOG3588">
    <property type="taxonomic scope" value="Eukaryota"/>
</dbReference>
<keyword evidence="8" id="KW-0472">Membrane</keyword>
<dbReference type="PANTHER" id="PTHR12369:SF11">
    <property type="entry name" value="HEXOSYLTRANSFERASE"/>
    <property type="match status" value="1"/>
</dbReference>
<comment type="subcellular location">
    <subcellularLocation>
        <location evidence="1 9">Golgi apparatus</location>
        <location evidence="1 9">Golgi stack membrane</location>
        <topology evidence="1 9">Single-pass type II membrane protein</topology>
    </subcellularLocation>
</comment>
<organism evidence="10 11">
    <name type="scientific">Zootermopsis nevadensis</name>
    <name type="common">Dampwood termite</name>
    <dbReference type="NCBI Taxonomy" id="136037"/>
    <lineage>
        <taxon>Eukaryota</taxon>
        <taxon>Metazoa</taxon>
        <taxon>Ecdysozoa</taxon>
        <taxon>Arthropoda</taxon>
        <taxon>Hexapoda</taxon>
        <taxon>Insecta</taxon>
        <taxon>Pterygota</taxon>
        <taxon>Neoptera</taxon>
        <taxon>Polyneoptera</taxon>
        <taxon>Dictyoptera</taxon>
        <taxon>Blattodea</taxon>
        <taxon>Blattoidea</taxon>
        <taxon>Termitoidae</taxon>
        <taxon>Termopsidae</taxon>
        <taxon>Zootermopsis</taxon>
    </lineage>
</organism>
<name>A0A067QLV6_ZOONE</name>
<evidence type="ECO:0000256" key="4">
    <source>
        <dbReference type="ARBA" id="ARBA00022692"/>
    </source>
</evidence>
<sequence>MLLQMQTILYHNSSGHDAFTGNLKQKEVHRAITLHPVKQHQHMYRVHNYMKSLKIQELQQQTLQLHRDIANMMKLLNHKPEAAETFMLGKGVPLFPAKKGSRSYLGDTAMLGMEPGLNKFRPASEAEVLTWDFISRSLYSAKSSNPRRRIESPLREGLDDVVREVMDMINMYSKQRGRVIEYREILYGYHRLSPQYGADYILDMLLVYKKYRGHKMTVPVRRHVYLQQQFTGLEIRETVDGEEVRTKSREEESYSVLGDVREPIHAQSYFRETFEGGLLKIGESFPVIPNPHETKTSLIETKDKVINFILPLAGRLDAFQRFVSVYEDVCVQDDRKTTLTLVLYPSLTEPTSFGSSVGIVQRLQSKYPLAKFNIVPASGTFARAEALELGARKYDDNVDDLLFFVDVDMVFTSKTLDRIRTNTIKGKQAYFPIVFSEYDPDFSNEGSSTLKNHFMVDRDSGYWRQFGYGIMSVYKSDLKSVGGFDTGIHGWGKEDVDLFNKFVSTSANFSVFRAVDPQLVHVFHIVDCDTKLDDVQLAMCMGSRADTYGSVPQLAKYIYNHKDQILEFAKYRKHQKSPS</sequence>
<evidence type="ECO:0000256" key="6">
    <source>
        <dbReference type="ARBA" id="ARBA00022989"/>
    </source>
</evidence>
<dbReference type="InterPro" id="IPR051227">
    <property type="entry name" value="CS_glycosyltransferase"/>
</dbReference>
<comment type="similarity">
    <text evidence="2 9">Belongs to the chondroitin N-acetylgalactosaminyltransferase family.</text>
</comment>
<evidence type="ECO:0000256" key="5">
    <source>
        <dbReference type="ARBA" id="ARBA00022968"/>
    </source>
</evidence>
<keyword evidence="7 9" id="KW-0333">Golgi apparatus</keyword>
<dbReference type="InterPro" id="IPR029044">
    <property type="entry name" value="Nucleotide-diphossugar_trans"/>
</dbReference>
<dbReference type="EMBL" id="KK853171">
    <property type="protein sequence ID" value="KDR10328.1"/>
    <property type="molecule type" value="Genomic_DNA"/>
</dbReference>
<dbReference type="STRING" id="136037.A0A067QLV6"/>
<evidence type="ECO:0000256" key="1">
    <source>
        <dbReference type="ARBA" id="ARBA00004447"/>
    </source>
</evidence>
<evidence type="ECO:0000256" key="2">
    <source>
        <dbReference type="ARBA" id="ARBA00009239"/>
    </source>
</evidence>